<dbReference type="RefSeq" id="WP_237377351.1">
    <property type="nucleotide sequence ID" value="NZ_CP071793.1"/>
</dbReference>
<protein>
    <submittedName>
        <fullName evidence="1">Gamma carbonic anhydrase family protein</fullName>
    </submittedName>
</protein>
<gene>
    <name evidence="1" type="ORF">J3U87_18995</name>
</gene>
<dbReference type="PANTHER" id="PTHR13061">
    <property type="entry name" value="DYNACTIN SUBUNIT P25"/>
    <property type="match status" value="1"/>
</dbReference>
<reference evidence="1" key="1">
    <citation type="submission" date="2021-03" db="EMBL/GenBank/DDBJ databases">
        <title>Acanthopleuribacteraceae sp. M133.</title>
        <authorList>
            <person name="Wang G."/>
        </authorList>
    </citation>
    <scope>NUCLEOTIDE SEQUENCE</scope>
    <source>
        <strain evidence="1">M133</strain>
    </source>
</reference>
<dbReference type="CDD" id="cd04645">
    <property type="entry name" value="LbH_gamma_CA_like"/>
    <property type="match status" value="1"/>
</dbReference>
<dbReference type="SUPFAM" id="SSF51161">
    <property type="entry name" value="Trimeric LpxA-like enzymes"/>
    <property type="match status" value="1"/>
</dbReference>
<dbReference type="Pfam" id="PF00132">
    <property type="entry name" value="Hexapep"/>
    <property type="match status" value="1"/>
</dbReference>
<accession>A0A8A4TEN9</accession>
<evidence type="ECO:0000313" key="2">
    <source>
        <dbReference type="Proteomes" id="UP000663929"/>
    </source>
</evidence>
<dbReference type="EMBL" id="CP071793">
    <property type="protein sequence ID" value="QTD47684.1"/>
    <property type="molecule type" value="Genomic_DNA"/>
</dbReference>
<dbReference type="PANTHER" id="PTHR13061:SF29">
    <property type="entry name" value="GAMMA CARBONIC ANHYDRASE-LIKE 1, MITOCHONDRIAL-RELATED"/>
    <property type="match status" value="1"/>
</dbReference>
<dbReference type="InterPro" id="IPR011004">
    <property type="entry name" value="Trimer_LpxA-like_sf"/>
</dbReference>
<proteinExistence type="predicted"/>
<dbReference type="InterPro" id="IPR001451">
    <property type="entry name" value="Hexapep"/>
</dbReference>
<dbReference type="KEGG" id="scor:J3U87_18995"/>
<dbReference type="Proteomes" id="UP000663929">
    <property type="component" value="Chromosome"/>
</dbReference>
<sequence length="194" mass="21451">MTESLSLPHLAKDPIIPDNCFIDVSARINGDVVLGDHCSVWFQAAIRGDVHEIRVGNRTNVQDNCTFHTSYQTNPLHIGDDVTFGHGVIAHGCTIGHRVMIGMHSTVMDGAVIAEDTIVGAGSLVTEGKEFPPGVLILGRPAKVVRDLKESERAFLIERAHHYVAYAAAYRDQGRFTTWRDNLFRRHLEALKQA</sequence>
<dbReference type="Gene3D" id="2.160.10.10">
    <property type="entry name" value="Hexapeptide repeat proteins"/>
    <property type="match status" value="1"/>
</dbReference>
<name>A0A8A4TEN9_SULCO</name>
<dbReference type="InterPro" id="IPR050484">
    <property type="entry name" value="Transf_Hexapept/Carb_Anhydrase"/>
</dbReference>
<keyword evidence="2" id="KW-1185">Reference proteome</keyword>
<dbReference type="AlphaFoldDB" id="A0A8A4TEN9"/>
<evidence type="ECO:0000313" key="1">
    <source>
        <dbReference type="EMBL" id="QTD47684.1"/>
    </source>
</evidence>
<dbReference type="InterPro" id="IPR047324">
    <property type="entry name" value="LbH_gamma_CA-like"/>
</dbReference>
<organism evidence="1 2">
    <name type="scientific">Sulfidibacter corallicola</name>
    <dbReference type="NCBI Taxonomy" id="2818388"/>
    <lineage>
        <taxon>Bacteria</taxon>
        <taxon>Pseudomonadati</taxon>
        <taxon>Acidobacteriota</taxon>
        <taxon>Holophagae</taxon>
        <taxon>Acanthopleuribacterales</taxon>
        <taxon>Acanthopleuribacteraceae</taxon>
        <taxon>Sulfidibacter</taxon>
    </lineage>
</organism>